<gene>
    <name evidence="2" type="ORF">K491DRAFT_690257</name>
</gene>
<dbReference type="Proteomes" id="UP000799324">
    <property type="component" value="Unassembled WGS sequence"/>
</dbReference>
<evidence type="ECO:0000313" key="3">
    <source>
        <dbReference type="Proteomes" id="UP000799324"/>
    </source>
</evidence>
<accession>A0A6A6THA5</accession>
<evidence type="ECO:0000256" key="1">
    <source>
        <dbReference type="SAM" id="MobiDB-lite"/>
    </source>
</evidence>
<protein>
    <submittedName>
        <fullName evidence="2">Uncharacterized protein</fullName>
    </submittedName>
</protein>
<feature type="region of interest" description="Disordered" evidence="1">
    <location>
        <begin position="1"/>
        <end position="86"/>
    </location>
</feature>
<feature type="compositionally biased region" description="Polar residues" evidence="1">
    <location>
        <begin position="50"/>
        <end position="59"/>
    </location>
</feature>
<proteinExistence type="predicted"/>
<dbReference type="EMBL" id="MU004316">
    <property type="protein sequence ID" value="KAF2658303.1"/>
    <property type="molecule type" value="Genomic_DNA"/>
</dbReference>
<name>A0A6A6THA5_9PLEO</name>
<reference evidence="2" key="1">
    <citation type="journal article" date="2020" name="Stud. Mycol.">
        <title>101 Dothideomycetes genomes: a test case for predicting lifestyles and emergence of pathogens.</title>
        <authorList>
            <person name="Haridas S."/>
            <person name="Albert R."/>
            <person name="Binder M."/>
            <person name="Bloem J."/>
            <person name="Labutti K."/>
            <person name="Salamov A."/>
            <person name="Andreopoulos B."/>
            <person name="Baker S."/>
            <person name="Barry K."/>
            <person name="Bills G."/>
            <person name="Bluhm B."/>
            <person name="Cannon C."/>
            <person name="Castanera R."/>
            <person name="Culley D."/>
            <person name="Daum C."/>
            <person name="Ezra D."/>
            <person name="Gonzalez J."/>
            <person name="Henrissat B."/>
            <person name="Kuo A."/>
            <person name="Liang C."/>
            <person name="Lipzen A."/>
            <person name="Lutzoni F."/>
            <person name="Magnuson J."/>
            <person name="Mondo S."/>
            <person name="Nolan M."/>
            <person name="Ohm R."/>
            <person name="Pangilinan J."/>
            <person name="Park H.-J."/>
            <person name="Ramirez L."/>
            <person name="Alfaro M."/>
            <person name="Sun H."/>
            <person name="Tritt A."/>
            <person name="Yoshinaga Y."/>
            <person name="Zwiers L.-H."/>
            <person name="Turgeon B."/>
            <person name="Goodwin S."/>
            <person name="Spatafora J."/>
            <person name="Crous P."/>
            <person name="Grigoriev I."/>
        </authorList>
    </citation>
    <scope>NUCLEOTIDE SEQUENCE</scope>
    <source>
        <strain evidence="2">CBS 122681</strain>
    </source>
</reference>
<sequence length="153" mass="16918">MVPNSEGPSGHQGASQPRKRQHSMGQNPVSGRRRRVNTNNDIVECGGQFQDISSTSSYPPQLHISEDDDTQETPDSSQPVRDSATDIFEEAVSDPSLHMEPVTPMGQYLISTPYLQPSDLEEFFRRRAAREFRSGQAASSGTFPILALVLKSR</sequence>
<dbReference type="AlphaFoldDB" id="A0A6A6THA5"/>
<evidence type="ECO:0000313" key="2">
    <source>
        <dbReference type="EMBL" id="KAF2658303.1"/>
    </source>
</evidence>
<organism evidence="2 3">
    <name type="scientific">Lophiostoma macrostomum CBS 122681</name>
    <dbReference type="NCBI Taxonomy" id="1314788"/>
    <lineage>
        <taxon>Eukaryota</taxon>
        <taxon>Fungi</taxon>
        <taxon>Dikarya</taxon>
        <taxon>Ascomycota</taxon>
        <taxon>Pezizomycotina</taxon>
        <taxon>Dothideomycetes</taxon>
        <taxon>Pleosporomycetidae</taxon>
        <taxon>Pleosporales</taxon>
        <taxon>Lophiostomataceae</taxon>
        <taxon>Lophiostoma</taxon>
    </lineage>
</organism>
<keyword evidence="3" id="KW-1185">Reference proteome</keyword>